<keyword evidence="2" id="KW-1133">Transmembrane helix</keyword>
<name>A0A7X6MKU9_9MYCO</name>
<dbReference type="EMBL" id="JAAXPJ010000002">
    <property type="protein sequence ID" value="NKZ10445.1"/>
    <property type="molecule type" value="Genomic_DNA"/>
</dbReference>
<feature type="region of interest" description="Disordered" evidence="1">
    <location>
        <begin position="93"/>
        <end position="115"/>
    </location>
</feature>
<feature type="compositionally biased region" description="Low complexity" evidence="1">
    <location>
        <begin position="100"/>
        <end position="110"/>
    </location>
</feature>
<dbReference type="Proteomes" id="UP000518188">
    <property type="component" value="Unassembled WGS sequence"/>
</dbReference>
<keyword evidence="2" id="KW-0812">Transmembrane</keyword>
<dbReference type="AlphaFoldDB" id="A0A7X6MKU9"/>
<evidence type="ECO:0000256" key="2">
    <source>
        <dbReference type="SAM" id="Phobius"/>
    </source>
</evidence>
<keyword evidence="2" id="KW-0472">Membrane</keyword>
<evidence type="ECO:0000313" key="4">
    <source>
        <dbReference type="Proteomes" id="UP000518188"/>
    </source>
</evidence>
<feature type="compositionally biased region" description="Pro residues" evidence="1">
    <location>
        <begin position="34"/>
        <end position="49"/>
    </location>
</feature>
<protein>
    <submittedName>
        <fullName evidence="3">Uncharacterized protein</fullName>
    </submittedName>
</protein>
<accession>A0A7X6MKU9</accession>
<organism evidence="3 4">
    <name type="scientific">Mycolicibacterium septicum DSM 44393</name>
    <dbReference type="NCBI Taxonomy" id="1341646"/>
    <lineage>
        <taxon>Bacteria</taxon>
        <taxon>Bacillati</taxon>
        <taxon>Actinomycetota</taxon>
        <taxon>Actinomycetes</taxon>
        <taxon>Mycobacteriales</taxon>
        <taxon>Mycobacteriaceae</taxon>
        <taxon>Mycolicibacterium</taxon>
    </lineage>
</organism>
<feature type="region of interest" description="Disordered" evidence="1">
    <location>
        <begin position="1"/>
        <end position="63"/>
    </location>
</feature>
<gene>
    <name evidence="3" type="ORF">HGA11_05600</name>
</gene>
<proteinExistence type="predicted"/>
<evidence type="ECO:0000313" key="3">
    <source>
        <dbReference type="EMBL" id="NKZ10445.1"/>
    </source>
</evidence>
<sequence length="392" mass="41077">MSLPPPPGSYGHQPPTGGQPGGGAPQPWSQQPYPGGPSGPPPSGPPPWGPQQQWAGGPPPPSGGGKAKWILGGLAAILAIALVVVITVLVVRPDGGGNGPSNTGTNSSGSEFASANDTAPANIITEDPTCEAWVKLSRDYADSTKTIRWADRDSSIPASAWTPDQRAMFEAAGRAMTRAADQTVNLVKRTPHRTMRELYEQFIAYTRDFVKRIPSYAAKDDNVVAVANAIGNGLNNVCSAISFGSAPPVAPLIAEPGPPSKISPLGDPKAPALFLNTVNSECTGWSSMVAKFSKDTEAWLTVDAKIPATEWTSEQKAINDAVIPIMEANADELERLGRASGNPTFEDIAILAAQYQRAYVTALPGYTAPDGFLAQSASFMVMTIDWACKAAS</sequence>
<comment type="caution">
    <text evidence="3">The sequence shown here is derived from an EMBL/GenBank/DDBJ whole genome shotgun (WGS) entry which is preliminary data.</text>
</comment>
<reference evidence="3 4" key="1">
    <citation type="submission" date="2020-04" db="EMBL/GenBank/DDBJ databases">
        <title>MicrobeNet Type strains.</title>
        <authorList>
            <person name="Nicholson A.C."/>
        </authorList>
    </citation>
    <scope>NUCLEOTIDE SEQUENCE [LARGE SCALE GENOMIC DNA]</scope>
    <source>
        <strain evidence="3 4">ATCC 700731</strain>
    </source>
</reference>
<evidence type="ECO:0000256" key="1">
    <source>
        <dbReference type="SAM" id="MobiDB-lite"/>
    </source>
</evidence>
<feature type="transmembrane region" description="Helical" evidence="2">
    <location>
        <begin position="69"/>
        <end position="91"/>
    </location>
</feature>